<gene>
    <name evidence="2" type="ORF">QEH52_15000</name>
</gene>
<evidence type="ECO:0000313" key="2">
    <source>
        <dbReference type="EMBL" id="MDQ8208833.1"/>
    </source>
</evidence>
<feature type="region of interest" description="Disordered" evidence="1">
    <location>
        <begin position="25"/>
        <end position="51"/>
    </location>
</feature>
<keyword evidence="3" id="KW-1185">Reference proteome</keyword>
<sequence length="179" mass="19306">MILILLLVLGGAGFGLWKVLLASNDTENNSGSTTNSTATALPAKPKSNTPIQKAKATIAKVPETDLAAIIGDLPPTPDRNTAKPANIQQSTPYEVLPEQPRLPASNQLIEADKQAASSFLSNIHIGGVRTGERPIIILDGERYNVDDVVHVETDLKFHGLRDGRLAFRDRNGIVYLKSF</sequence>
<dbReference type="Proteomes" id="UP001225316">
    <property type="component" value="Unassembled WGS sequence"/>
</dbReference>
<name>A0ABU1AXK0_9BACT</name>
<accession>A0ABU1AXK0</accession>
<evidence type="ECO:0000313" key="3">
    <source>
        <dbReference type="Proteomes" id="UP001225316"/>
    </source>
</evidence>
<reference evidence="2 3" key="1">
    <citation type="submission" date="2023-04" db="EMBL/GenBank/DDBJ databases">
        <title>A novel bacteria isolated from coastal sediment.</title>
        <authorList>
            <person name="Liu X.-J."/>
            <person name="Du Z.-J."/>
        </authorList>
    </citation>
    <scope>NUCLEOTIDE SEQUENCE [LARGE SCALE GENOMIC DNA]</scope>
    <source>
        <strain evidence="2 3">SDUM461003</strain>
    </source>
</reference>
<comment type="caution">
    <text evidence="2">The sequence shown here is derived from an EMBL/GenBank/DDBJ whole genome shotgun (WGS) entry which is preliminary data.</text>
</comment>
<organism evidence="2 3">
    <name type="scientific">Thalassobacterium maritimum</name>
    <dbReference type="NCBI Taxonomy" id="3041265"/>
    <lineage>
        <taxon>Bacteria</taxon>
        <taxon>Pseudomonadati</taxon>
        <taxon>Verrucomicrobiota</taxon>
        <taxon>Opitutia</taxon>
        <taxon>Puniceicoccales</taxon>
        <taxon>Coraliomargaritaceae</taxon>
        <taxon>Thalassobacterium</taxon>
    </lineage>
</organism>
<protein>
    <submittedName>
        <fullName evidence="2">Uncharacterized protein</fullName>
    </submittedName>
</protein>
<dbReference type="RefSeq" id="WP_308951535.1">
    <property type="nucleotide sequence ID" value="NZ_JARXHW010000042.1"/>
</dbReference>
<feature type="compositionally biased region" description="Low complexity" evidence="1">
    <location>
        <begin position="25"/>
        <end position="37"/>
    </location>
</feature>
<dbReference type="EMBL" id="JARXHW010000042">
    <property type="protein sequence ID" value="MDQ8208833.1"/>
    <property type="molecule type" value="Genomic_DNA"/>
</dbReference>
<evidence type="ECO:0000256" key="1">
    <source>
        <dbReference type="SAM" id="MobiDB-lite"/>
    </source>
</evidence>
<proteinExistence type="predicted"/>